<dbReference type="GO" id="GO:0008757">
    <property type="term" value="F:S-adenosylmethionine-dependent methyltransferase activity"/>
    <property type="evidence" value="ECO:0007669"/>
    <property type="project" value="InterPro"/>
</dbReference>
<dbReference type="CDD" id="cd02440">
    <property type="entry name" value="AdoMet_MTases"/>
    <property type="match status" value="1"/>
</dbReference>
<dbReference type="InterPro" id="IPR013216">
    <property type="entry name" value="Methyltransf_11"/>
</dbReference>
<keyword evidence="1" id="KW-0808">Transferase</keyword>
<dbReference type="PANTHER" id="PTHR44068">
    <property type="entry name" value="ZGC:194242"/>
    <property type="match status" value="1"/>
</dbReference>
<sequence>MTRRGTMNTAIEDVVAQTRDYYDGAANAIYKDIWGENIHMGLFAHADEDLPAAMERTNRTMSENLGLGPDDQVLDVGCGYGAMARYLAREYGCSVLATNISDKELEWGRELTRDAGLDSKVDFAWADFHALPYDAESFSVYWSQEAFLHAADKHKVLQEAHRVLKPGGKLVFSELLVRAGTPETDRQRIYERVGAPEMWDDSDYERALKNLGFTIQRHEDWSLNVALSYGWVRSELERRRAEFEERVGRDVVDATSQALQFWVDQADADSIGWVYYVAEK</sequence>
<evidence type="ECO:0000313" key="4">
    <source>
        <dbReference type="Proteomes" id="UP000460751"/>
    </source>
</evidence>
<comment type="caution">
    <text evidence="3">The sequence shown here is derived from an EMBL/GenBank/DDBJ whole genome shotgun (WGS) entry which is preliminary data.</text>
</comment>
<dbReference type="SUPFAM" id="SSF53335">
    <property type="entry name" value="S-adenosyl-L-methionine-dependent methyltransferases"/>
    <property type="match status" value="1"/>
</dbReference>
<evidence type="ECO:0000313" key="3">
    <source>
        <dbReference type="EMBL" id="MYL27886.1"/>
    </source>
</evidence>
<proteinExistence type="predicted"/>
<dbReference type="InterPro" id="IPR029063">
    <property type="entry name" value="SAM-dependent_MTases_sf"/>
</dbReference>
<dbReference type="PANTHER" id="PTHR44068:SF11">
    <property type="entry name" value="GERANYL DIPHOSPHATE 2-C-METHYLTRANSFERASE"/>
    <property type="match status" value="1"/>
</dbReference>
<protein>
    <submittedName>
        <fullName evidence="3">Methyltransferase domain-containing protein</fullName>
    </submittedName>
</protein>
<feature type="domain" description="Methyltransferase type 11" evidence="2">
    <location>
        <begin position="74"/>
        <end position="172"/>
    </location>
</feature>
<accession>A0A9X4YE97</accession>
<gene>
    <name evidence="3" type="ORF">GLW01_13915</name>
</gene>
<dbReference type="EMBL" id="WMEX01000008">
    <property type="protein sequence ID" value="MYL27886.1"/>
    <property type="molecule type" value="Genomic_DNA"/>
</dbReference>
<dbReference type="GO" id="GO:0032259">
    <property type="term" value="P:methylation"/>
    <property type="evidence" value="ECO:0007669"/>
    <property type="project" value="UniProtKB-KW"/>
</dbReference>
<evidence type="ECO:0000256" key="1">
    <source>
        <dbReference type="ARBA" id="ARBA00022679"/>
    </source>
</evidence>
<dbReference type="Proteomes" id="UP000460751">
    <property type="component" value="Unassembled WGS sequence"/>
</dbReference>
<dbReference type="AlphaFoldDB" id="A0A9X4YE97"/>
<reference evidence="3 4" key="1">
    <citation type="submission" date="2019-11" db="EMBL/GenBank/DDBJ databases">
        <title>Genome sequences of 17 halophilic strains isolated from different environments.</title>
        <authorList>
            <person name="Furrow R.E."/>
        </authorList>
    </citation>
    <scope>NUCLEOTIDE SEQUENCE [LARGE SCALE GENOMIC DNA]</scope>
    <source>
        <strain evidence="3 4">22507_15_FS</strain>
    </source>
</reference>
<dbReference type="Gene3D" id="3.40.50.150">
    <property type="entry name" value="Vaccinia Virus protein VP39"/>
    <property type="match status" value="1"/>
</dbReference>
<name>A0A9X4YE97_9GAMM</name>
<keyword evidence="4" id="KW-1185">Reference proteome</keyword>
<dbReference type="Pfam" id="PF08241">
    <property type="entry name" value="Methyltransf_11"/>
    <property type="match status" value="1"/>
</dbReference>
<keyword evidence="3" id="KW-0489">Methyltransferase</keyword>
<evidence type="ECO:0000259" key="2">
    <source>
        <dbReference type="Pfam" id="PF08241"/>
    </source>
</evidence>
<organism evidence="3 4">
    <name type="scientific">Vreelandella halophila</name>
    <dbReference type="NCBI Taxonomy" id="86177"/>
    <lineage>
        <taxon>Bacteria</taxon>
        <taxon>Pseudomonadati</taxon>
        <taxon>Pseudomonadota</taxon>
        <taxon>Gammaproteobacteria</taxon>
        <taxon>Oceanospirillales</taxon>
        <taxon>Halomonadaceae</taxon>
        <taxon>Vreelandella</taxon>
    </lineage>
</organism>
<dbReference type="InterPro" id="IPR050447">
    <property type="entry name" value="Erg6_SMT_methyltransf"/>
</dbReference>